<evidence type="ECO:0000256" key="2">
    <source>
        <dbReference type="ARBA" id="ARBA00023015"/>
    </source>
</evidence>
<dbReference type="AlphaFoldDB" id="A0A1G2HF22"/>
<dbReference type="FunFam" id="1.10.10.200:FF:000002">
    <property type="entry name" value="Probable transcriptional regulatory protein CLM62_37755"/>
    <property type="match status" value="1"/>
</dbReference>
<dbReference type="InterPro" id="IPR048300">
    <property type="entry name" value="TACO1_YebC-like_2nd/3rd_dom"/>
</dbReference>
<comment type="similarity">
    <text evidence="1">Belongs to the TACO1 family.</text>
</comment>
<dbReference type="Gene3D" id="3.30.70.980">
    <property type="match status" value="2"/>
</dbReference>
<evidence type="ECO:0000256" key="3">
    <source>
        <dbReference type="ARBA" id="ARBA00023163"/>
    </source>
</evidence>
<dbReference type="InterPro" id="IPR049083">
    <property type="entry name" value="TACO1_YebC_N"/>
</dbReference>
<evidence type="ECO:0000256" key="1">
    <source>
        <dbReference type="ARBA" id="ARBA00008724"/>
    </source>
</evidence>
<dbReference type="InterPro" id="IPR026564">
    <property type="entry name" value="Transcrip_reg_TACO1-like_dom3"/>
</dbReference>
<evidence type="ECO:0008006" key="8">
    <source>
        <dbReference type="Google" id="ProtNLM"/>
    </source>
</evidence>
<organism evidence="6 7">
    <name type="scientific">Candidatus Spechtbacteria bacterium RIFCSPLOWO2_01_FULL_43_12</name>
    <dbReference type="NCBI Taxonomy" id="1802162"/>
    <lineage>
        <taxon>Bacteria</taxon>
        <taxon>Candidatus Spechtiibacteriota</taxon>
    </lineage>
</organism>
<proteinExistence type="inferred from homology"/>
<dbReference type="InterPro" id="IPR002876">
    <property type="entry name" value="Transcrip_reg_TACO1-like"/>
</dbReference>
<sequence length="188" mass="21112">MSGHSKWSTIKHKKAANDAKRSAIFNKLAKAITIEARQGGGDPGTNYTLRTLIEKAKGLNMPKDKIEMAAKKGTGELKDGTLLEELTIEGFGPGGVALLIKAITDNRNRTVSEIKHLMDRHGAKFTGENSVRWMFKQELRENEEGHKITEWIPQNTVKLSEEDTKKLENLYEALDDDDDIQEVYSNEE</sequence>
<evidence type="ECO:0000259" key="4">
    <source>
        <dbReference type="Pfam" id="PF01709"/>
    </source>
</evidence>
<dbReference type="Pfam" id="PF20772">
    <property type="entry name" value="TACO1_YebC_N"/>
    <property type="match status" value="1"/>
</dbReference>
<feature type="domain" description="TACO1/YebC-like N-terminal" evidence="5">
    <location>
        <begin position="5"/>
        <end position="76"/>
    </location>
</feature>
<name>A0A1G2HF22_9BACT</name>
<dbReference type="Pfam" id="PF01709">
    <property type="entry name" value="Transcrip_reg"/>
    <property type="match status" value="2"/>
</dbReference>
<gene>
    <name evidence="6" type="ORF">A2919_00605</name>
</gene>
<comment type="caution">
    <text evidence="6">The sequence shown here is derived from an EMBL/GenBank/DDBJ whole genome shotgun (WGS) entry which is preliminary data.</text>
</comment>
<dbReference type="PANTHER" id="PTHR12532">
    <property type="entry name" value="TRANSLATIONAL ACTIVATOR OF CYTOCHROME C OXIDASE 1"/>
    <property type="match status" value="1"/>
</dbReference>
<evidence type="ECO:0000313" key="7">
    <source>
        <dbReference type="Proteomes" id="UP000178835"/>
    </source>
</evidence>
<dbReference type="InterPro" id="IPR029072">
    <property type="entry name" value="YebC-like"/>
</dbReference>
<feature type="domain" description="TACO1/YebC-like second and third" evidence="4">
    <location>
        <begin position="148"/>
        <end position="186"/>
    </location>
</feature>
<dbReference type="PANTHER" id="PTHR12532:SF0">
    <property type="entry name" value="TRANSLATIONAL ACTIVATOR OF CYTOCHROME C OXIDASE 1"/>
    <property type="match status" value="1"/>
</dbReference>
<evidence type="ECO:0000259" key="5">
    <source>
        <dbReference type="Pfam" id="PF20772"/>
    </source>
</evidence>
<protein>
    <recommendedName>
        <fullName evidence="8">Transcriptional regulator</fullName>
    </recommendedName>
</protein>
<feature type="domain" description="TACO1/YebC-like second and third" evidence="4">
    <location>
        <begin position="83"/>
        <end position="137"/>
    </location>
</feature>
<evidence type="ECO:0000313" key="6">
    <source>
        <dbReference type="EMBL" id="OGZ60989.1"/>
    </source>
</evidence>
<dbReference type="EMBL" id="MHOH01000009">
    <property type="protein sequence ID" value="OGZ60989.1"/>
    <property type="molecule type" value="Genomic_DNA"/>
</dbReference>
<keyword evidence="3" id="KW-0804">Transcription</keyword>
<dbReference type="Gene3D" id="1.10.10.200">
    <property type="match status" value="1"/>
</dbReference>
<accession>A0A1G2HF22</accession>
<dbReference type="SUPFAM" id="SSF75625">
    <property type="entry name" value="YebC-like"/>
    <property type="match status" value="1"/>
</dbReference>
<dbReference type="Proteomes" id="UP000178835">
    <property type="component" value="Unassembled WGS sequence"/>
</dbReference>
<dbReference type="InterPro" id="IPR017856">
    <property type="entry name" value="Integrase-like_N"/>
</dbReference>
<reference evidence="6 7" key="1">
    <citation type="journal article" date="2016" name="Nat. Commun.">
        <title>Thousands of microbial genomes shed light on interconnected biogeochemical processes in an aquifer system.</title>
        <authorList>
            <person name="Anantharaman K."/>
            <person name="Brown C.T."/>
            <person name="Hug L.A."/>
            <person name="Sharon I."/>
            <person name="Castelle C.J."/>
            <person name="Probst A.J."/>
            <person name="Thomas B.C."/>
            <person name="Singh A."/>
            <person name="Wilkins M.J."/>
            <person name="Karaoz U."/>
            <person name="Brodie E.L."/>
            <person name="Williams K.H."/>
            <person name="Hubbard S.S."/>
            <person name="Banfield J.F."/>
        </authorList>
    </citation>
    <scope>NUCLEOTIDE SEQUENCE [LARGE SCALE GENOMIC DNA]</scope>
</reference>
<dbReference type="GO" id="GO:0005737">
    <property type="term" value="C:cytoplasm"/>
    <property type="evidence" value="ECO:0007669"/>
    <property type="project" value="UniProtKB-ARBA"/>
</dbReference>
<keyword evidence="2" id="KW-0805">Transcription regulation</keyword>